<dbReference type="Proteomes" id="UP000233467">
    <property type="component" value="Unassembled WGS sequence"/>
</dbReference>
<keyword evidence="4" id="KW-1185">Reference proteome</keyword>
<protein>
    <recommendedName>
        <fullName evidence="2">DUF4062 domain-containing protein</fullName>
    </recommendedName>
</protein>
<dbReference type="RefSeq" id="WP_101325158.1">
    <property type="nucleotide sequence ID" value="NZ_NQMM01000038.1"/>
</dbReference>
<evidence type="ECO:0000313" key="4">
    <source>
        <dbReference type="Proteomes" id="UP000233467"/>
    </source>
</evidence>
<organism evidence="3 4">
    <name type="scientific">Aeromonas sobria</name>
    <dbReference type="NCBI Taxonomy" id="646"/>
    <lineage>
        <taxon>Bacteria</taxon>
        <taxon>Pseudomonadati</taxon>
        <taxon>Pseudomonadota</taxon>
        <taxon>Gammaproteobacteria</taxon>
        <taxon>Aeromonadales</taxon>
        <taxon>Aeromonadaceae</taxon>
        <taxon>Aeromonas</taxon>
    </lineage>
</organism>
<evidence type="ECO:0000313" key="3">
    <source>
        <dbReference type="EMBL" id="PKQ76136.1"/>
    </source>
</evidence>
<dbReference type="EMBL" id="NQMM01000038">
    <property type="protein sequence ID" value="PKQ76136.1"/>
    <property type="molecule type" value="Genomic_DNA"/>
</dbReference>
<reference evidence="3 4" key="1">
    <citation type="journal article" date="2017" name="Front. Microbiol.">
        <title>Strong Genomic and Phenotypic Heterogeneity in the Aeromonas sobria Species Complex.</title>
        <authorList>
            <person name="Gauthier J."/>
            <person name="Vincent A.T."/>
            <person name="Charette S.J."/>
            <person name="Derome N."/>
        </authorList>
    </citation>
    <scope>NUCLEOTIDE SEQUENCE [LARGE SCALE GENOMIC DNA]</scope>
    <source>
        <strain evidence="3 4">TM18</strain>
    </source>
</reference>
<evidence type="ECO:0000259" key="2">
    <source>
        <dbReference type="Pfam" id="PF13271"/>
    </source>
</evidence>
<name>A0A2N3IV84_AERSO</name>
<sequence length="443" mass="50996">MAAIKYQVFISSTYTDLIDERDSIIKAILEMYHIPIGMEMFSAEDEDQWEIIRRTIEVSDYYILILGLRYGSKTTEMISFTQKEYEYALEKNIPILAFIMDENVSLPKEKRDDNLAEINTFRSTVLRNSKMAQYWKTKDELIKNVSISLMKQIMQKPGLGWTRGNNAMLEEALSKEVANLSKENRELRLEIKELESKISPKAPKIDISVNYIEFNSPFKPYTDTILPTKISLDDVPHYLRDYISSADVESYNNSLPSQDEIELYNIKMNFFYNHKNFSSPLTIDVINLGNIKATNMYIDIVFPKDLIVIDSDKKIEEPKNPIHPSPIELAESDLNCGGLIPKHVRDILDATSSYSGVLGAAFPKIYEPIKISPINQSWSTNVTKNKLTIKIKNLLHTRNMKFDDEYVIVPMKSGIFDIEIKVICEELEQPEVKIIKINVPKAH</sequence>
<dbReference type="AlphaFoldDB" id="A0A2N3IV84"/>
<dbReference type="InterPro" id="IPR025139">
    <property type="entry name" value="DUF4062"/>
</dbReference>
<gene>
    <name evidence="3" type="ORF">CJP16_13945</name>
</gene>
<accession>A0A2N3IV84</accession>
<proteinExistence type="predicted"/>
<keyword evidence="1" id="KW-0175">Coiled coil</keyword>
<feature type="domain" description="DUF4062" evidence="2">
    <location>
        <begin position="7"/>
        <end position="88"/>
    </location>
</feature>
<evidence type="ECO:0000256" key="1">
    <source>
        <dbReference type="SAM" id="Coils"/>
    </source>
</evidence>
<dbReference type="CDD" id="cd14686">
    <property type="entry name" value="bZIP"/>
    <property type="match status" value="1"/>
</dbReference>
<dbReference type="Pfam" id="PF13271">
    <property type="entry name" value="DUF4062"/>
    <property type="match status" value="1"/>
</dbReference>
<feature type="coiled-coil region" evidence="1">
    <location>
        <begin position="166"/>
        <end position="197"/>
    </location>
</feature>
<comment type="caution">
    <text evidence="3">The sequence shown here is derived from an EMBL/GenBank/DDBJ whole genome shotgun (WGS) entry which is preliminary data.</text>
</comment>